<gene>
    <name evidence="1" type="ORF">LNINA_LOCUS642</name>
</gene>
<evidence type="ECO:0000313" key="2">
    <source>
        <dbReference type="Proteomes" id="UP001497472"/>
    </source>
</evidence>
<keyword evidence="2" id="KW-1185">Reference proteome</keyword>
<evidence type="ECO:0000313" key="1">
    <source>
        <dbReference type="EMBL" id="CAK1540602.1"/>
    </source>
</evidence>
<dbReference type="Proteomes" id="UP001497472">
    <property type="component" value="Unassembled WGS sequence"/>
</dbReference>
<accession>A0AAV1ITT8</accession>
<protein>
    <submittedName>
        <fullName evidence="1">Uncharacterized protein</fullName>
    </submittedName>
</protein>
<proteinExistence type="predicted"/>
<comment type="caution">
    <text evidence="1">The sequence shown here is derived from an EMBL/GenBank/DDBJ whole genome shotgun (WGS) entry which is preliminary data.</text>
</comment>
<name>A0AAV1ITT8_9NEOP</name>
<organism evidence="1 2">
    <name type="scientific">Leptosia nina</name>
    <dbReference type="NCBI Taxonomy" id="320188"/>
    <lineage>
        <taxon>Eukaryota</taxon>
        <taxon>Metazoa</taxon>
        <taxon>Ecdysozoa</taxon>
        <taxon>Arthropoda</taxon>
        <taxon>Hexapoda</taxon>
        <taxon>Insecta</taxon>
        <taxon>Pterygota</taxon>
        <taxon>Neoptera</taxon>
        <taxon>Endopterygota</taxon>
        <taxon>Lepidoptera</taxon>
        <taxon>Glossata</taxon>
        <taxon>Ditrysia</taxon>
        <taxon>Papilionoidea</taxon>
        <taxon>Pieridae</taxon>
        <taxon>Pierinae</taxon>
        <taxon>Leptosia</taxon>
    </lineage>
</organism>
<dbReference type="AlphaFoldDB" id="A0AAV1ITT8"/>
<reference evidence="1 2" key="1">
    <citation type="submission" date="2023-11" db="EMBL/GenBank/DDBJ databases">
        <authorList>
            <person name="Okamura Y."/>
        </authorList>
    </citation>
    <scope>NUCLEOTIDE SEQUENCE [LARGE SCALE GENOMIC DNA]</scope>
</reference>
<sequence>MLKHILKNRIEFNSAIPTVHANTYEGIWYCSSKSISISICVSIVNHDSYAQVLYSLQIRLFNNAVESISSVKRSYHVMEHSMAVEPHASSRNVAECNPTPPERRKVGYCTEHA</sequence>
<dbReference type="EMBL" id="CAVLEF010000001">
    <property type="protein sequence ID" value="CAK1540602.1"/>
    <property type="molecule type" value="Genomic_DNA"/>
</dbReference>